<sequence>MILLKNIQLGPIYNKMWINYEFDYNVREIYIKVLKKGWIIESTKCHHGCVFVVTLRSQDGSCRSWKRLVPHEITPDIAWDVFHD</sequence>
<dbReference type="AlphaFoldDB" id="A0A0F9KDN3"/>
<dbReference type="EMBL" id="LAZR01013808">
    <property type="protein sequence ID" value="KKM20243.1"/>
    <property type="molecule type" value="Genomic_DNA"/>
</dbReference>
<gene>
    <name evidence="1" type="ORF">LCGC14_1647440</name>
</gene>
<organism evidence="1">
    <name type="scientific">marine sediment metagenome</name>
    <dbReference type="NCBI Taxonomy" id="412755"/>
    <lineage>
        <taxon>unclassified sequences</taxon>
        <taxon>metagenomes</taxon>
        <taxon>ecological metagenomes</taxon>
    </lineage>
</organism>
<accession>A0A0F9KDN3</accession>
<name>A0A0F9KDN3_9ZZZZ</name>
<comment type="caution">
    <text evidence="1">The sequence shown here is derived from an EMBL/GenBank/DDBJ whole genome shotgun (WGS) entry which is preliminary data.</text>
</comment>
<proteinExistence type="predicted"/>
<reference evidence="1" key="1">
    <citation type="journal article" date="2015" name="Nature">
        <title>Complex archaea that bridge the gap between prokaryotes and eukaryotes.</title>
        <authorList>
            <person name="Spang A."/>
            <person name="Saw J.H."/>
            <person name="Jorgensen S.L."/>
            <person name="Zaremba-Niedzwiedzka K."/>
            <person name="Martijn J."/>
            <person name="Lind A.E."/>
            <person name="van Eijk R."/>
            <person name="Schleper C."/>
            <person name="Guy L."/>
            <person name="Ettema T.J."/>
        </authorList>
    </citation>
    <scope>NUCLEOTIDE SEQUENCE</scope>
</reference>
<evidence type="ECO:0000313" key="1">
    <source>
        <dbReference type="EMBL" id="KKM20243.1"/>
    </source>
</evidence>
<protein>
    <submittedName>
        <fullName evidence="1">Uncharacterized protein</fullName>
    </submittedName>
</protein>